<dbReference type="Gramene" id="PUZ51385">
    <property type="protein sequence ID" value="PUZ51385"/>
    <property type="gene ID" value="GQ55_6G180900"/>
</dbReference>
<dbReference type="Proteomes" id="UP000244336">
    <property type="component" value="Chromosome 6"/>
</dbReference>
<dbReference type="OrthoDB" id="712243at2759"/>
<dbReference type="PANTHER" id="PTHR33075">
    <property type="entry name" value="OS02G0499800 PROTEIN"/>
    <property type="match status" value="1"/>
</dbReference>
<name>A0A2T7D723_9POAL</name>
<keyword evidence="2" id="KW-1185">Reference proteome</keyword>
<evidence type="ECO:0000313" key="1">
    <source>
        <dbReference type="EMBL" id="PUZ51385.1"/>
    </source>
</evidence>
<gene>
    <name evidence="1" type="ORF">GQ55_6G180900</name>
</gene>
<sequence length="93" mass="10637">MEPHLDLQPCLNFQAFIWRKFGLPVNVRAGYEHESFVWYVVSFGRCKSKLSLVSVGNFLQVTLGGQVVAFKVSLLHDRIFSFVVSSWQVGFQI</sequence>
<organism evidence="1 2">
    <name type="scientific">Panicum hallii var. hallii</name>
    <dbReference type="NCBI Taxonomy" id="1504633"/>
    <lineage>
        <taxon>Eukaryota</taxon>
        <taxon>Viridiplantae</taxon>
        <taxon>Streptophyta</taxon>
        <taxon>Embryophyta</taxon>
        <taxon>Tracheophyta</taxon>
        <taxon>Spermatophyta</taxon>
        <taxon>Magnoliopsida</taxon>
        <taxon>Liliopsida</taxon>
        <taxon>Poales</taxon>
        <taxon>Poaceae</taxon>
        <taxon>PACMAD clade</taxon>
        <taxon>Panicoideae</taxon>
        <taxon>Panicodae</taxon>
        <taxon>Paniceae</taxon>
        <taxon>Panicinae</taxon>
        <taxon>Panicum</taxon>
        <taxon>Panicum sect. Panicum</taxon>
    </lineage>
</organism>
<protein>
    <submittedName>
        <fullName evidence="1">Uncharacterized protein</fullName>
    </submittedName>
</protein>
<accession>A0A2T7D723</accession>
<dbReference type="AlphaFoldDB" id="A0A2T7D723"/>
<dbReference type="EMBL" id="CM009754">
    <property type="protein sequence ID" value="PUZ51385.1"/>
    <property type="molecule type" value="Genomic_DNA"/>
</dbReference>
<evidence type="ECO:0000313" key="2">
    <source>
        <dbReference type="Proteomes" id="UP000244336"/>
    </source>
</evidence>
<dbReference type="PANTHER" id="PTHR33075:SF7">
    <property type="entry name" value="OS02G0303350 PROTEIN"/>
    <property type="match status" value="1"/>
</dbReference>
<proteinExistence type="predicted"/>
<reference evidence="1 2" key="1">
    <citation type="submission" date="2018-04" db="EMBL/GenBank/DDBJ databases">
        <title>WGS assembly of Panicum hallii var. hallii HAL2.</title>
        <authorList>
            <person name="Lovell J."/>
            <person name="Jenkins J."/>
            <person name="Lowry D."/>
            <person name="Mamidi S."/>
            <person name="Sreedasyam A."/>
            <person name="Weng X."/>
            <person name="Barry K."/>
            <person name="Bonette J."/>
            <person name="Campitelli B."/>
            <person name="Daum C."/>
            <person name="Gordon S."/>
            <person name="Gould B."/>
            <person name="Lipzen A."/>
            <person name="MacQueen A."/>
            <person name="Palacio-Mejia J."/>
            <person name="Plott C."/>
            <person name="Shakirov E."/>
            <person name="Shu S."/>
            <person name="Yoshinaga Y."/>
            <person name="Zane M."/>
            <person name="Rokhsar D."/>
            <person name="Grimwood J."/>
            <person name="Schmutz J."/>
            <person name="Juenger T."/>
        </authorList>
    </citation>
    <scope>NUCLEOTIDE SEQUENCE [LARGE SCALE GENOMIC DNA]</scope>
    <source>
        <strain evidence="2">cv. HAL2</strain>
    </source>
</reference>